<gene>
    <name evidence="1" type="ORF">EHYA_08758</name>
</gene>
<organism evidence="1 2">
    <name type="scientific">Embleya hyalina</name>
    <dbReference type="NCBI Taxonomy" id="516124"/>
    <lineage>
        <taxon>Bacteria</taxon>
        <taxon>Bacillati</taxon>
        <taxon>Actinomycetota</taxon>
        <taxon>Actinomycetes</taxon>
        <taxon>Kitasatosporales</taxon>
        <taxon>Streptomycetaceae</taxon>
        <taxon>Embleya</taxon>
    </lineage>
</organism>
<evidence type="ECO:0000313" key="1">
    <source>
        <dbReference type="EMBL" id="GCE01019.1"/>
    </source>
</evidence>
<dbReference type="Proteomes" id="UP000286931">
    <property type="component" value="Unassembled WGS sequence"/>
</dbReference>
<reference evidence="1 2" key="1">
    <citation type="submission" date="2018-12" db="EMBL/GenBank/DDBJ databases">
        <title>Draft genome sequence of Embleya hyalina NBRC 13850T.</title>
        <authorList>
            <person name="Komaki H."/>
            <person name="Hosoyama A."/>
            <person name="Kimura A."/>
            <person name="Ichikawa N."/>
            <person name="Tamura T."/>
        </authorList>
    </citation>
    <scope>NUCLEOTIDE SEQUENCE [LARGE SCALE GENOMIC DNA]</scope>
    <source>
        <strain evidence="1 2">NBRC 13850</strain>
    </source>
</reference>
<dbReference type="AlphaFoldDB" id="A0A401Z2D7"/>
<sequence length="262" mass="28583">MGTPAVSCGRRRGGHYDFPFADRSSSRRTVPFRRDPRGCSHRDAVAGLVGHGAGACRGRSGEPRRRAGFDRRVFHVVPPSGARFARFSMRDRGSAGWGRISRGSRVHDHDVAVPRDVFAATRDTRFPYWCRVATAGVDRVSRVARAQGGAWPACLRPLRARHAEKGDRRRPCGIDAHVGESGAIVLPPFSAWPVNIPADGQGSGAACEKVVRRCPGRGDRDRERGTDRTRTGTITKIAVYLIGASSLSRIGPAHVLPRRLPR</sequence>
<name>A0A401Z2D7_9ACTN</name>
<comment type="caution">
    <text evidence="1">The sequence shown here is derived from an EMBL/GenBank/DDBJ whole genome shotgun (WGS) entry which is preliminary data.</text>
</comment>
<protein>
    <submittedName>
        <fullName evidence="1">Uncharacterized protein</fullName>
    </submittedName>
</protein>
<keyword evidence="2" id="KW-1185">Reference proteome</keyword>
<accession>A0A401Z2D7</accession>
<dbReference type="EMBL" id="BIFH01000044">
    <property type="protein sequence ID" value="GCE01019.1"/>
    <property type="molecule type" value="Genomic_DNA"/>
</dbReference>
<evidence type="ECO:0000313" key="2">
    <source>
        <dbReference type="Proteomes" id="UP000286931"/>
    </source>
</evidence>
<proteinExistence type="predicted"/>